<name>A0AAD8L5B6_TARER</name>
<dbReference type="Proteomes" id="UP001229421">
    <property type="component" value="Unassembled WGS sequence"/>
</dbReference>
<organism evidence="2 3">
    <name type="scientific">Tagetes erecta</name>
    <name type="common">African marigold</name>
    <dbReference type="NCBI Taxonomy" id="13708"/>
    <lineage>
        <taxon>Eukaryota</taxon>
        <taxon>Viridiplantae</taxon>
        <taxon>Streptophyta</taxon>
        <taxon>Embryophyta</taxon>
        <taxon>Tracheophyta</taxon>
        <taxon>Spermatophyta</taxon>
        <taxon>Magnoliopsida</taxon>
        <taxon>eudicotyledons</taxon>
        <taxon>Gunneridae</taxon>
        <taxon>Pentapetalae</taxon>
        <taxon>asterids</taxon>
        <taxon>campanulids</taxon>
        <taxon>Asterales</taxon>
        <taxon>Asteraceae</taxon>
        <taxon>Asteroideae</taxon>
        <taxon>Heliantheae alliance</taxon>
        <taxon>Tageteae</taxon>
        <taxon>Tagetes</taxon>
    </lineage>
</organism>
<evidence type="ECO:0000256" key="1">
    <source>
        <dbReference type="SAM" id="MobiDB-lite"/>
    </source>
</evidence>
<reference evidence="2" key="1">
    <citation type="journal article" date="2023" name="bioRxiv">
        <title>Improved chromosome-level genome assembly for marigold (Tagetes erecta).</title>
        <authorList>
            <person name="Jiang F."/>
            <person name="Yuan L."/>
            <person name="Wang S."/>
            <person name="Wang H."/>
            <person name="Xu D."/>
            <person name="Wang A."/>
            <person name="Fan W."/>
        </authorList>
    </citation>
    <scope>NUCLEOTIDE SEQUENCE</scope>
    <source>
        <strain evidence="2">WSJ</strain>
        <tissue evidence="2">Leaf</tissue>
    </source>
</reference>
<dbReference type="AlphaFoldDB" id="A0AAD8L5B6"/>
<protein>
    <submittedName>
        <fullName evidence="2">Uncharacterized protein</fullName>
    </submittedName>
</protein>
<accession>A0AAD8L5B6</accession>
<keyword evidence="3" id="KW-1185">Reference proteome</keyword>
<sequence>MLQSSSAFVSSIYLRRPPSEPFSTSSTLSHSEASSQTDSEVAMQPNSFQPLTDSEPYPFRGVQRQI</sequence>
<dbReference type="EMBL" id="JAUHHV010000002">
    <property type="protein sequence ID" value="KAK1433046.1"/>
    <property type="molecule type" value="Genomic_DNA"/>
</dbReference>
<feature type="compositionally biased region" description="Low complexity" evidence="1">
    <location>
        <begin position="21"/>
        <end position="37"/>
    </location>
</feature>
<evidence type="ECO:0000313" key="2">
    <source>
        <dbReference type="EMBL" id="KAK1433046.1"/>
    </source>
</evidence>
<proteinExistence type="predicted"/>
<feature type="region of interest" description="Disordered" evidence="1">
    <location>
        <begin position="16"/>
        <end position="66"/>
    </location>
</feature>
<gene>
    <name evidence="2" type="ORF">QVD17_09952</name>
</gene>
<comment type="caution">
    <text evidence="2">The sequence shown here is derived from an EMBL/GenBank/DDBJ whole genome shotgun (WGS) entry which is preliminary data.</text>
</comment>
<evidence type="ECO:0000313" key="3">
    <source>
        <dbReference type="Proteomes" id="UP001229421"/>
    </source>
</evidence>